<keyword evidence="2" id="KW-0418">Kinase</keyword>
<organism evidence="2 3">
    <name type="scientific">Legionella jordanis</name>
    <dbReference type="NCBI Taxonomy" id="456"/>
    <lineage>
        <taxon>Bacteria</taxon>
        <taxon>Pseudomonadati</taxon>
        <taxon>Pseudomonadota</taxon>
        <taxon>Gammaproteobacteria</taxon>
        <taxon>Legionellales</taxon>
        <taxon>Legionellaceae</taxon>
        <taxon>Legionella</taxon>
    </lineage>
</organism>
<accession>A0A0W0VA38</accession>
<dbReference type="SUPFAM" id="SSF56112">
    <property type="entry name" value="Protein kinase-like (PK-like)"/>
    <property type="match status" value="1"/>
</dbReference>
<dbReference type="InterPro" id="IPR000719">
    <property type="entry name" value="Prot_kinase_dom"/>
</dbReference>
<dbReference type="EMBL" id="LNYJ01000011">
    <property type="protein sequence ID" value="KTD16932.1"/>
    <property type="molecule type" value="Genomic_DNA"/>
</dbReference>
<dbReference type="RefSeq" id="WP_058470740.1">
    <property type="nucleotide sequence ID" value="NZ_CAAAIC010000012.1"/>
</dbReference>
<evidence type="ECO:0000313" key="3">
    <source>
        <dbReference type="Proteomes" id="UP000055035"/>
    </source>
</evidence>
<evidence type="ECO:0000259" key="1">
    <source>
        <dbReference type="PROSITE" id="PS50011"/>
    </source>
</evidence>
<dbReference type="AlphaFoldDB" id="A0A0W0VA38"/>
<gene>
    <name evidence="2" type="ORF">Ljor_1238</name>
</gene>
<dbReference type="PATRIC" id="fig|456.5.peg.1319"/>
<name>A0A0W0VA38_9GAMM</name>
<dbReference type="PROSITE" id="PS50011">
    <property type="entry name" value="PROTEIN_KINASE_DOM"/>
    <property type="match status" value="1"/>
</dbReference>
<dbReference type="GO" id="GO:0005524">
    <property type="term" value="F:ATP binding"/>
    <property type="evidence" value="ECO:0007669"/>
    <property type="project" value="InterPro"/>
</dbReference>
<comment type="caution">
    <text evidence="2">The sequence shown here is derived from an EMBL/GenBank/DDBJ whole genome shotgun (WGS) entry which is preliminary data.</text>
</comment>
<keyword evidence="2" id="KW-0808">Transferase</keyword>
<protein>
    <submittedName>
        <fullName evidence="2">Protein kinase domain protein</fullName>
    </submittedName>
</protein>
<keyword evidence="3" id="KW-1185">Reference proteome</keyword>
<dbReference type="OrthoDB" id="4516319at2"/>
<dbReference type="Gene3D" id="1.10.510.10">
    <property type="entry name" value="Transferase(Phosphotransferase) domain 1"/>
    <property type="match status" value="1"/>
</dbReference>
<reference evidence="2 3" key="1">
    <citation type="submission" date="2015-11" db="EMBL/GenBank/DDBJ databases">
        <title>Genomic analysis of 38 Legionella species identifies large and diverse effector repertoires.</title>
        <authorList>
            <person name="Burstein D."/>
            <person name="Amaro F."/>
            <person name="Zusman T."/>
            <person name="Lifshitz Z."/>
            <person name="Cohen O."/>
            <person name="Gilbert J.A."/>
            <person name="Pupko T."/>
            <person name="Shuman H.A."/>
            <person name="Segal G."/>
        </authorList>
    </citation>
    <scope>NUCLEOTIDE SEQUENCE [LARGE SCALE GENOMIC DNA]</scope>
    <source>
        <strain evidence="2 3">BL-540</strain>
    </source>
</reference>
<dbReference type="STRING" id="456.Ljor_1238"/>
<dbReference type="GO" id="GO:0004672">
    <property type="term" value="F:protein kinase activity"/>
    <property type="evidence" value="ECO:0007669"/>
    <property type="project" value="InterPro"/>
</dbReference>
<evidence type="ECO:0000313" key="2">
    <source>
        <dbReference type="EMBL" id="KTD16932.1"/>
    </source>
</evidence>
<feature type="domain" description="Protein kinase" evidence="1">
    <location>
        <begin position="82"/>
        <end position="358"/>
    </location>
</feature>
<proteinExistence type="predicted"/>
<dbReference type="Proteomes" id="UP000055035">
    <property type="component" value="Unassembled WGS sequence"/>
</dbReference>
<sequence length="358" mass="41296">MNTLSKRTEKYTIVSNTLACMSNQQLQQILSAGKEMHTGIGGTSVQIEIENIPVFVKKVPITELELKPDNFMSTANIFNLPMCYQYGIGSAGFSAWRELAAHIMTTNWVIGGKCPNFPMMYSWRIIPNSLNKTDLSYWGSTEKYLDYWENNENIKERVHGLNSSNTSVLLFLEHFPKNLHQHLKEVLSSSIAELDSINHVEKLNKSFETVLEFMRENGFLHMDAHFHNILADEDDIYLSDFGLALSKKFDLSMTEHNFVKDHENYDRCSYSVNLLHGVLTTYAGKEHWDKTLSDYLANKLSIKLPDKINEILSKNAPIAEKMHTFYKEIQKDKSTPFPSNHMNRMLETVRQEKFYDSN</sequence>
<dbReference type="InterPro" id="IPR011009">
    <property type="entry name" value="Kinase-like_dom_sf"/>
</dbReference>